<dbReference type="InterPro" id="IPR029063">
    <property type="entry name" value="SAM-dependent_MTases_sf"/>
</dbReference>
<evidence type="ECO:0000256" key="2">
    <source>
        <dbReference type="SAM" id="Phobius"/>
    </source>
</evidence>
<keyword evidence="2" id="KW-0472">Membrane</keyword>
<keyword evidence="2" id="KW-0812">Transmembrane</keyword>
<accession>A0ABR3PPU7</accession>
<dbReference type="GeneID" id="95975400"/>
<organism evidence="3 4">
    <name type="scientific">Neodothiora populina</name>
    <dbReference type="NCBI Taxonomy" id="2781224"/>
    <lineage>
        <taxon>Eukaryota</taxon>
        <taxon>Fungi</taxon>
        <taxon>Dikarya</taxon>
        <taxon>Ascomycota</taxon>
        <taxon>Pezizomycotina</taxon>
        <taxon>Dothideomycetes</taxon>
        <taxon>Dothideomycetidae</taxon>
        <taxon>Dothideales</taxon>
        <taxon>Dothioraceae</taxon>
        <taxon>Neodothiora</taxon>
    </lineage>
</organism>
<dbReference type="Pfam" id="PF01564">
    <property type="entry name" value="Spermine_synth"/>
    <property type="match status" value="1"/>
</dbReference>
<dbReference type="EMBL" id="JBFMKM010000001">
    <property type="protein sequence ID" value="KAL1311580.1"/>
    <property type="molecule type" value="Genomic_DNA"/>
</dbReference>
<dbReference type="NCBIfam" id="NF037959">
    <property type="entry name" value="MFS_SpdSyn"/>
    <property type="match status" value="1"/>
</dbReference>
<keyword evidence="4" id="KW-1185">Reference proteome</keyword>
<protein>
    <recommendedName>
        <fullName evidence="5">Spermine/spermidine synthase</fullName>
    </recommendedName>
</protein>
<reference evidence="3 4" key="1">
    <citation type="submission" date="2024-07" db="EMBL/GenBank/DDBJ databases">
        <title>Draft sequence of the Neodothiora populina.</title>
        <authorList>
            <person name="Drown D.D."/>
            <person name="Schuette U.S."/>
            <person name="Buechlein A.B."/>
            <person name="Rusch D.R."/>
            <person name="Winton L.W."/>
            <person name="Adams G.A."/>
        </authorList>
    </citation>
    <scope>NUCLEOTIDE SEQUENCE [LARGE SCALE GENOMIC DNA]</scope>
    <source>
        <strain evidence="3 4">CPC 39397</strain>
    </source>
</reference>
<feature type="transmembrane region" description="Helical" evidence="2">
    <location>
        <begin position="91"/>
        <end position="110"/>
    </location>
</feature>
<evidence type="ECO:0000313" key="3">
    <source>
        <dbReference type="EMBL" id="KAL1311580.1"/>
    </source>
</evidence>
<gene>
    <name evidence="3" type="ORF">AAFC00_001697</name>
</gene>
<feature type="transmembrane region" description="Helical" evidence="2">
    <location>
        <begin position="130"/>
        <end position="148"/>
    </location>
</feature>
<evidence type="ECO:0000256" key="1">
    <source>
        <dbReference type="SAM" id="MobiDB-lite"/>
    </source>
</evidence>
<comment type="caution">
    <text evidence="3">The sequence shown here is derived from an EMBL/GenBank/DDBJ whole genome shotgun (WGS) entry which is preliminary data.</text>
</comment>
<feature type="region of interest" description="Disordered" evidence="1">
    <location>
        <begin position="1"/>
        <end position="22"/>
    </location>
</feature>
<evidence type="ECO:0008006" key="5">
    <source>
        <dbReference type="Google" id="ProtNLM"/>
    </source>
</evidence>
<name>A0ABR3PPU7_9PEZI</name>
<evidence type="ECO:0000313" key="4">
    <source>
        <dbReference type="Proteomes" id="UP001562354"/>
    </source>
</evidence>
<dbReference type="Proteomes" id="UP001562354">
    <property type="component" value="Unassembled WGS sequence"/>
</dbReference>
<dbReference type="Gene3D" id="3.40.50.150">
    <property type="entry name" value="Vaccinia Virus protein VP39"/>
    <property type="match status" value="1"/>
</dbReference>
<proteinExistence type="predicted"/>
<keyword evidence="2" id="KW-1133">Transmembrane helix</keyword>
<dbReference type="RefSeq" id="XP_069204429.1">
    <property type="nucleotide sequence ID" value="XM_069340912.1"/>
</dbReference>
<sequence length="593" mass="65539">MASRTASQKAPVQQAAAVQSPPNGMSSLRLFSRAVCLLTLGAFCSPLSQLKLAPVYGSIPSAQFHHLGTATLVLLALTRPSWIVRYIPDGAFRYLQLLPCWTGIIQTLLFTLSTRCGPTLGPVLTESLTFYPLVFLTALAASGLLLSAQIERYVHGSLKGTVLGLSAYGLFTLLESRAWHMVAWLVSSSEYFTRTTLQALVGFVYFVISPSKLYIASLVPLLYTVLLDPHSPAPYATANLQSSLQAQNWSLLERGDSVTGYVSVLENLNMQYRLMRCDHSILGGEWLITDQRKRDGIVVPEPIYAVFEMLEAVRLIKMPEDTKADAEKNALVIGLGIGTAPKALIAHGINTTIVELDPLVHAYALKYFDLPVNHTPVLEDAVSWVERTAAASPAVKYDYIIHDVFTGGAEPLSLFTIDFLQNLRSLLAAHGAIALNYAGDLSSPSTNLVLHTINTAFESQCRMFRDQEPLMRDQSGSTEEESDFLNMVIFCTNKSPSPPSASIPLSADDTLTFRNPTEADYLRSQSRRHYLLPRESLELPFPGAAQMNETAREGFRLLTPANMKNLDKRQIESAKRHWEIMRMVMPAVVWEGW</sequence>
<dbReference type="SUPFAM" id="SSF53335">
    <property type="entry name" value="S-adenosyl-L-methionine-dependent methyltransferases"/>
    <property type="match status" value="1"/>
</dbReference>